<dbReference type="InterPro" id="IPR015797">
    <property type="entry name" value="NUDIX_hydrolase-like_dom_sf"/>
</dbReference>
<dbReference type="SUPFAM" id="SSF55811">
    <property type="entry name" value="Nudix"/>
    <property type="match status" value="1"/>
</dbReference>
<accession>A0ABT0XQ80</accession>
<dbReference type="EMBL" id="JAMQOL010000001">
    <property type="protein sequence ID" value="MCM4075955.1"/>
    <property type="molecule type" value="Genomic_DNA"/>
</dbReference>
<sequence length="142" mass="15732">MIRPIALAVPRRGPDILVFEAHDPTNDQTFYRPLGGGIEFGETAETALRRELREELAAELDDVHRIGVLENLFHAYGRDGHEIVFVFSCRLADPALYERDVVGEVLDDAGTRVLWRPLSGFTAEAPLYPTGLSALLVDSWAG</sequence>
<dbReference type="RefSeq" id="WP_251795982.1">
    <property type="nucleotide sequence ID" value="NZ_JAMQOL010000001.1"/>
</dbReference>
<dbReference type="CDD" id="cd04688">
    <property type="entry name" value="NUDIX_Hydrolase"/>
    <property type="match status" value="1"/>
</dbReference>
<comment type="caution">
    <text evidence="2">The sequence shown here is derived from an EMBL/GenBank/DDBJ whole genome shotgun (WGS) entry which is preliminary data.</text>
</comment>
<geneLocation type="plasmid" evidence="2">
    <name>p1</name>
</geneLocation>
<evidence type="ECO:0000313" key="2">
    <source>
        <dbReference type="EMBL" id="MCM4075955.1"/>
    </source>
</evidence>
<gene>
    <name evidence="2" type="ORF">LXN57_00070</name>
</gene>
<evidence type="ECO:0000259" key="1">
    <source>
        <dbReference type="PROSITE" id="PS51462"/>
    </source>
</evidence>
<dbReference type="PROSITE" id="PS51462">
    <property type="entry name" value="NUDIX"/>
    <property type="match status" value="1"/>
</dbReference>
<reference evidence="2 3" key="1">
    <citation type="submission" date="2022-06" db="EMBL/GenBank/DDBJ databases">
        <title>Actinoplanes abujensis sp. nov., isolated from Nigerian arid soil.</title>
        <authorList>
            <person name="Ding P."/>
        </authorList>
    </citation>
    <scope>NUCLEOTIDE SEQUENCE [LARGE SCALE GENOMIC DNA]</scope>
    <source>
        <strain evidence="3">TRM88002</strain>
        <plasmid evidence="2">p1</plasmid>
    </source>
</reference>
<proteinExistence type="predicted"/>
<dbReference type="Gene3D" id="3.90.79.10">
    <property type="entry name" value="Nucleoside Triphosphate Pyrophosphohydrolase"/>
    <property type="match status" value="1"/>
</dbReference>
<organism evidence="2 3">
    <name type="scientific">Paractinoplanes hotanensis</name>
    <dbReference type="NCBI Taxonomy" id="2906497"/>
    <lineage>
        <taxon>Bacteria</taxon>
        <taxon>Bacillati</taxon>
        <taxon>Actinomycetota</taxon>
        <taxon>Actinomycetes</taxon>
        <taxon>Micromonosporales</taxon>
        <taxon>Micromonosporaceae</taxon>
        <taxon>Paractinoplanes</taxon>
    </lineage>
</organism>
<dbReference type="InterPro" id="IPR000086">
    <property type="entry name" value="NUDIX_hydrolase_dom"/>
</dbReference>
<keyword evidence="2" id="KW-0614">Plasmid</keyword>
<keyword evidence="3" id="KW-1185">Reference proteome</keyword>
<feature type="domain" description="Nudix hydrolase" evidence="1">
    <location>
        <begin position="1"/>
        <end position="138"/>
    </location>
</feature>
<name>A0ABT0XQ80_9ACTN</name>
<protein>
    <submittedName>
        <fullName evidence="2">NUDIX domain-containing protein</fullName>
    </submittedName>
</protein>
<dbReference type="Pfam" id="PF00293">
    <property type="entry name" value="NUDIX"/>
    <property type="match status" value="1"/>
</dbReference>
<evidence type="ECO:0000313" key="3">
    <source>
        <dbReference type="Proteomes" id="UP001523216"/>
    </source>
</evidence>
<dbReference type="Proteomes" id="UP001523216">
    <property type="component" value="Unassembled WGS sequence"/>
</dbReference>